<keyword evidence="3" id="KW-1185">Reference proteome</keyword>
<comment type="caution">
    <text evidence="2">The sequence shown here is derived from an EMBL/GenBank/DDBJ whole genome shotgun (WGS) entry which is preliminary data.</text>
</comment>
<evidence type="ECO:0000313" key="2">
    <source>
        <dbReference type="EMBL" id="MZI92458.1"/>
    </source>
</evidence>
<sequence>MVKRFCKMNRQEIAFSLDEINQLVAASDYVCRSCARSSCNKANLCKPIRIEKAQVQVADTKQDEQSVLPTPNKKAFKLAKKGLKKQRKQYKKLNKLLKKQQKLAKKQQKLQRKFEKLTQAPVPQVDLLDTGSSLH</sequence>
<gene>
    <name evidence="2" type="ORF">F9817_04440</name>
</gene>
<dbReference type="AlphaFoldDB" id="A0A7X4LIB9"/>
<accession>A0A7X4LIB9</accession>
<dbReference type="EMBL" id="WEKT01000005">
    <property type="protein sequence ID" value="MZI92458.1"/>
    <property type="molecule type" value="Genomic_DNA"/>
</dbReference>
<evidence type="ECO:0000313" key="3">
    <source>
        <dbReference type="Proteomes" id="UP000462621"/>
    </source>
</evidence>
<feature type="coiled-coil region" evidence="1">
    <location>
        <begin position="80"/>
        <end position="120"/>
    </location>
</feature>
<evidence type="ECO:0000256" key="1">
    <source>
        <dbReference type="SAM" id="Coils"/>
    </source>
</evidence>
<protein>
    <submittedName>
        <fullName evidence="2">Uncharacterized protein</fullName>
    </submittedName>
</protein>
<keyword evidence="1" id="KW-0175">Coiled coil</keyword>
<dbReference type="Proteomes" id="UP000462621">
    <property type="component" value="Unassembled WGS sequence"/>
</dbReference>
<proteinExistence type="predicted"/>
<name>A0A7X4LIB9_9VIBR</name>
<organism evidence="2 3">
    <name type="scientific">Vibrio eleionomae</name>
    <dbReference type="NCBI Taxonomy" id="2653505"/>
    <lineage>
        <taxon>Bacteria</taxon>
        <taxon>Pseudomonadati</taxon>
        <taxon>Pseudomonadota</taxon>
        <taxon>Gammaproteobacteria</taxon>
        <taxon>Vibrionales</taxon>
        <taxon>Vibrionaceae</taxon>
        <taxon>Vibrio</taxon>
    </lineage>
</organism>
<reference evidence="2 3" key="1">
    <citation type="submission" date="2019-10" db="EMBL/GenBank/DDBJ databases">
        <title>Vibrio sp. nov. isolated from a shrimp pond.</title>
        <authorList>
            <person name="Gomez-Gil B."/>
            <person name="Enciso-Ibarra J."/>
            <person name="Enciso-Ibarra K."/>
            <person name="Bolan-Mejia C."/>
        </authorList>
    </citation>
    <scope>NUCLEOTIDE SEQUENCE [LARGE SCALE GENOMIC DNA]</scope>
    <source>
        <strain evidence="2 3">CAIM 722</strain>
    </source>
</reference>
<dbReference type="RefSeq" id="WP_161153762.1">
    <property type="nucleotide sequence ID" value="NZ_WEKT01000005.1"/>
</dbReference>